<keyword evidence="4 6" id="KW-0501">Molybdenum cofactor biosynthesis</keyword>
<dbReference type="InterPro" id="IPR005111">
    <property type="entry name" value="MoeA_C_domain_IV"/>
</dbReference>
<evidence type="ECO:0000256" key="6">
    <source>
        <dbReference type="RuleBase" id="RU365090"/>
    </source>
</evidence>
<dbReference type="CDD" id="cd00887">
    <property type="entry name" value="MoeA"/>
    <property type="match status" value="1"/>
</dbReference>
<dbReference type="PANTHER" id="PTHR10192:SF5">
    <property type="entry name" value="GEPHYRIN"/>
    <property type="match status" value="1"/>
</dbReference>
<evidence type="ECO:0000313" key="8">
    <source>
        <dbReference type="EMBL" id="MDQ0999173.1"/>
    </source>
</evidence>
<comment type="cofactor">
    <cofactor evidence="6">
        <name>Mg(2+)</name>
        <dbReference type="ChEBI" id="CHEBI:18420"/>
    </cofactor>
</comment>
<dbReference type="RefSeq" id="WP_307285143.1">
    <property type="nucleotide sequence ID" value="NZ_JAUSZT010000003.1"/>
</dbReference>
<dbReference type="NCBIfam" id="NF045515">
    <property type="entry name" value="Glp_gephyrin"/>
    <property type="match status" value="1"/>
</dbReference>
<name>A0ABU0SHJ5_9HYPH</name>
<evidence type="ECO:0000256" key="1">
    <source>
        <dbReference type="ARBA" id="ARBA00002901"/>
    </source>
</evidence>
<keyword evidence="9" id="KW-1185">Reference proteome</keyword>
<dbReference type="InterPro" id="IPR001453">
    <property type="entry name" value="MoaB/Mog_dom"/>
</dbReference>
<keyword evidence="6" id="KW-0500">Molybdenum</keyword>
<dbReference type="EC" id="2.10.1.1" evidence="6"/>
<dbReference type="GO" id="GO:0061599">
    <property type="term" value="F:molybdopterin molybdotransferase activity"/>
    <property type="evidence" value="ECO:0007669"/>
    <property type="project" value="UniProtKB-EC"/>
</dbReference>
<dbReference type="InterPro" id="IPR036425">
    <property type="entry name" value="MoaB/Mog-like_dom_sf"/>
</dbReference>
<keyword evidence="6" id="KW-0460">Magnesium</keyword>
<feature type="domain" description="MoaB/Mog" evidence="7">
    <location>
        <begin position="178"/>
        <end position="317"/>
    </location>
</feature>
<dbReference type="Proteomes" id="UP001237780">
    <property type="component" value="Unassembled WGS sequence"/>
</dbReference>
<protein>
    <recommendedName>
        <fullName evidence="6">Molybdopterin molybdenumtransferase</fullName>
        <ecNumber evidence="6">2.10.1.1</ecNumber>
    </recommendedName>
</protein>
<keyword evidence="6" id="KW-0479">Metal-binding</keyword>
<evidence type="ECO:0000256" key="3">
    <source>
        <dbReference type="ARBA" id="ARBA00010763"/>
    </source>
</evidence>
<dbReference type="Gene3D" id="2.170.190.11">
    <property type="entry name" value="Molybdopterin biosynthesis moea protein, domain 3"/>
    <property type="match status" value="1"/>
</dbReference>
<evidence type="ECO:0000256" key="4">
    <source>
        <dbReference type="ARBA" id="ARBA00023150"/>
    </source>
</evidence>
<dbReference type="InterPro" id="IPR008284">
    <property type="entry name" value="MoCF_biosynth_CS"/>
</dbReference>
<dbReference type="SUPFAM" id="SSF63882">
    <property type="entry name" value="MoeA N-terminal region -like"/>
    <property type="match status" value="1"/>
</dbReference>
<dbReference type="SUPFAM" id="SSF63867">
    <property type="entry name" value="MoeA C-terminal domain-like"/>
    <property type="match status" value="1"/>
</dbReference>
<dbReference type="Pfam" id="PF00994">
    <property type="entry name" value="MoCF_biosynth"/>
    <property type="match status" value="1"/>
</dbReference>
<evidence type="ECO:0000313" key="9">
    <source>
        <dbReference type="Proteomes" id="UP001237780"/>
    </source>
</evidence>
<dbReference type="EMBL" id="JAUSZT010000003">
    <property type="protein sequence ID" value="MDQ0999173.1"/>
    <property type="molecule type" value="Genomic_DNA"/>
</dbReference>
<comment type="similarity">
    <text evidence="3 6">Belongs to the MoeA family.</text>
</comment>
<evidence type="ECO:0000256" key="2">
    <source>
        <dbReference type="ARBA" id="ARBA00005046"/>
    </source>
</evidence>
<dbReference type="Gene3D" id="3.90.105.10">
    <property type="entry name" value="Molybdopterin biosynthesis moea protein, domain 2"/>
    <property type="match status" value="1"/>
</dbReference>
<dbReference type="PANTHER" id="PTHR10192">
    <property type="entry name" value="MOLYBDOPTERIN BIOSYNTHESIS PROTEIN"/>
    <property type="match status" value="1"/>
</dbReference>
<keyword evidence="6 8" id="KW-0808">Transferase</keyword>
<dbReference type="Gene3D" id="2.40.340.10">
    <property type="entry name" value="MoeA, C-terminal, domain IV"/>
    <property type="match status" value="1"/>
</dbReference>
<evidence type="ECO:0000259" key="7">
    <source>
        <dbReference type="SMART" id="SM00852"/>
    </source>
</evidence>
<comment type="function">
    <text evidence="1 6">Catalyzes the insertion of molybdate into adenylated molybdopterin with the concomitant release of AMP.</text>
</comment>
<sequence>MAGLLPVDEALSRIVGAAVRTDAETVPLSEAGARVLAEDLYAKRQQPPFAASAMDGYAVRAADIANVPVNLKLIGQSAAGHAFQGSLGVGEAVRIFTGAPVPAGADSVVIQENTIAHGSQVEIKETITLGKNIRKAGLDFQEGDLLLKNGRTLDPSALALAAAANYPAVRVYRQPKVAILATGDELVNPGEVFRPDQIIASNTFGLAEIIRQAGGLPIDLGIAEDRLEALSEAVDRAVVAQADILVTLGGASVGDHDLVQPALAAKGMKLDFWKIALRPGKPLMFGRLNDMNILGLPGNPVSSLICGHIFLVPLIRAMLGLEHHPNLRAAVLGRDMDTNDQRQDYVRATLARNADGTLTATPFPLQDSSMLKFLSDAECLIIREPHAPALRAGTMCKVMLLR</sequence>
<dbReference type="SMART" id="SM00852">
    <property type="entry name" value="MoCF_biosynth"/>
    <property type="match status" value="1"/>
</dbReference>
<dbReference type="PROSITE" id="PS01079">
    <property type="entry name" value="MOCF_BIOSYNTHESIS_2"/>
    <property type="match status" value="1"/>
</dbReference>
<dbReference type="InterPro" id="IPR038987">
    <property type="entry name" value="MoeA-like"/>
</dbReference>
<dbReference type="Pfam" id="PF03453">
    <property type="entry name" value="MoeA_N"/>
    <property type="match status" value="1"/>
</dbReference>
<dbReference type="Gene3D" id="3.40.980.10">
    <property type="entry name" value="MoaB/Mog-like domain"/>
    <property type="match status" value="1"/>
</dbReference>
<comment type="pathway">
    <text evidence="2 6">Cofactor biosynthesis; molybdopterin biosynthesis.</text>
</comment>
<accession>A0ABU0SHJ5</accession>
<comment type="catalytic activity">
    <reaction evidence="5">
        <text>adenylyl-molybdopterin + molybdate = Mo-molybdopterin + AMP + H(+)</text>
        <dbReference type="Rhea" id="RHEA:35047"/>
        <dbReference type="ChEBI" id="CHEBI:15378"/>
        <dbReference type="ChEBI" id="CHEBI:36264"/>
        <dbReference type="ChEBI" id="CHEBI:62727"/>
        <dbReference type="ChEBI" id="CHEBI:71302"/>
        <dbReference type="ChEBI" id="CHEBI:456215"/>
        <dbReference type="EC" id="2.10.1.1"/>
    </reaction>
</comment>
<dbReference type="InterPro" id="IPR005110">
    <property type="entry name" value="MoeA_linker/N"/>
</dbReference>
<gene>
    <name evidence="8" type="ORF">QFZ34_004355</name>
</gene>
<proteinExistence type="inferred from homology"/>
<comment type="caution">
    <text evidence="8">The sequence shown here is derived from an EMBL/GenBank/DDBJ whole genome shotgun (WGS) entry which is preliminary data.</text>
</comment>
<dbReference type="SUPFAM" id="SSF53218">
    <property type="entry name" value="Molybdenum cofactor biosynthesis proteins"/>
    <property type="match status" value="1"/>
</dbReference>
<dbReference type="InterPro" id="IPR036135">
    <property type="entry name" value="MoeA_linker/N_sf"/>
</dbReference>
<reference evidence="8 9" key="1">
    <citation type="submission" date="2023-07" db="EMBL/GenBank/DDBJ databases">
        <title>Comparative genomics of wheat-associated soil bacteria to identify genetic determinants of phenazine resistance.</title>
        <authorList>
            <person name="Mouncey N."/>
        </authorList>
    </citation>
    <scope>NUCLEOTIDE SEQUENCE [LARGE SCALE GENOMIC DNA]</scope>
    <source>
        <strain evidence="8 9">W4I11</strain>
    </source>
</reference>
<dbReference type="InterPro" id="IPR036688">
    <property type="entry name" value="MoeA_C_domain_IV_sf"/>
</dbReference>
<organism evidence="8 9">
    <name type="scientific">Phyllobacterium ifriqiyense</name>
    <dbReference type="NCBI Taxonomy" id="314238"/>
    <lineage>
        <taxon>Bacteria</taxon>
        <taxon>Pseudomonadati</taxon>
        <taxon>Pseudomonadota</taxon>
        <taxon>Alphaproteobacteria</taxon>
        <taxon>Hyphomicrobiales</taxon>
        <taxon>Phyllobacteriaceae</taxon>
        <taxon>Phyllobacterium</taxon>
    </lineage>
</organism>
<evidence type="ECO:0000256" key="5">
    <source>
        <dbReference type="ARBA" id="ARBA00047317"/>
    </source>
</evidence>
<dbReference type="Pfam" id="PF03454">
    <property type="entry name" value="MoeA_C"/>
    <property type="match status" value="1"/>
</dbReference>